<evidence type="ECO:0000256" key="5">
    <source>
        <dbReference type="SAM" id="MobiDB-lite"/>
    </source>
</evidence>
<evidence type="ECO:0000256" key="1">
    <source>
        <dbReference type="ARBA" id="ARBA00004604"/>
    </source>
</evidence>
<evidence type="ECO:0000256" key="2">
    <source>
        <dbReference type="ARBA" id="ARBA00022884"/>
    </source>
</evidence>
<dbReference type="CDD" id="cd12307">
    <property type="entry name" value="RRM_NIFK_like"/>
    <property type="match status" value="1"/>
</dbReference>
<reference evidence="7" key="1">
    <citation type="submission" date="2022-03" db="EMBL/GenBank/DDBJ databases">
        <authorList>
            <person name="Martin H S."/>
        </authorList>
    </citation>
    <scope>NUCLEOTIDE SEQUENCE</scope>
</reference>
<feature type="compositionally biased region" description="Basic residues" evidence="5">
    <location>
        <begin position="476"/>
        <end position="485"/>
    </location>
</feature>
<feature type="compositionally biased region" description="Basic and acidic residues" evidence="5">
    <location>
        <begin position="31"/>
        <end position="52"/>
    </location>
</feature>
<gene>
    <name evidence="7" type="ORF">IPOD504_LOCUS14946</name>
</gene>
<dbReference type="PANTHER" id="PTHR46754">
    <property type="entry name" value="MKI67 FHA DOMAIN-INTERACTING NUCLEOLAR PHOSPHOPROTEIN"/>
    <property type="match status" value="1"/>
</dbReference>
<feature type="region of interest" description="Disordered" evidence="5">
    <location>
        <begin position="26"/>
        <end position="56"/>
    </location>
</feature>
<proteinExistence type="predicted"/>
<feature type="compositionally biased region" description="Basic residues" evidence="5">
    <location>
        <begin position="326"/>
        <end position="335"/>
    </location>
</feature>
<accession>A0ABN8IYX3</accession>
<feature type="compositionally biased region" description="Basic and acidic residues" evidence="5">
    <location>
        <begin position="232"/>
        <end position="246"/>
    </location>
</feature>
<dbReference type="Proteomes" id="UP000837857">
    <property type="component" value="Chromosome 6"/>
</dbReference>
<dbReference type="InterPro" id="IPR000504">
    <property type="entry name" value="RRM_dom"/>
</dbReference>
<evidence type="ECO:0000259" key="6">
    <source>
        <dbReference type="PROSITE" id="PS50102"/>
    </source>
</evidence>
<feature type="non-terminal residue" evidence="7">
    <location>
        <position position="485"/>
    </location>
</feature>
<evidence type="ECO:0000256" key="4">
    <source>
        <dbReference type="PROSITE-ProRule" id="PRU00176"/>
    </source>
</evidence>
<feature type="compositionally biased region" description="Basic and acidic residues" evidence="5">
    <location>
        <begin position="353"/>
        <end position="364"/>
    </location>
</feature>
<keyword evidence="3" id="KW-0539">Nucleus</keyword>
<dbReference type="InterPro" id="IPR035979">
    <property type="entry name" value="RBD_domain_sf"/>
</dbReference>
<sequence length="485" mass="55417">MEENVALDSNKQKQFVKSLKGLKKLMKKAGAGKEKPDKKGKVEKEEKREGVKLKHGKVTKKKLKPRGLVYLSHIPHGFYEHEMTQYFKQFGVVTNARVIRSKRTGRSKGHAFVEFKSPDVAQVVAETMNNYLMGKRLIKSVYIPPKDQRRNARRKNWNDQNNPGTIKKLQMKKAYNSIKTGNDDIKIANKLLSNLSNTKSKLKELGIDYDFFTPVDVPEVLSDKVVIKKENDKDAQNEIEKKSEKKGLKRKLKEKDSNVSEENNDKKHINVTIGEVEQADEEENKKSKKKQRKQKKKSKTNNDKLGSTVNKEGIANNKEEQTVKETKKKNKKAVLLKKVETEDQHGQKQPKVKNAEVKPPEDFIKLGNEQDGDSDSSYQFDSDEYENMINNDDSEDNLNSGSGDDEGSNDKIVLNKKNKGAPAKNKNNKGKKNTVQTVDINRPRSRQGEPNKRKIPEGVAVQLKKTKFEKQSNKKLPNKQIKKRK</sequence>
<dbReference type="InterPro" id="IPR012677">
    <property type="entry name" value="Nucleotide-bd_a/b_plait_sf"/>
</dbReference>
<organism evidence="7 8">
    <name type="scientific">Iphiclides podalirius</name>
    <name type="common">scarce swallowtail</name>
    <dbReference type="NCBI Taxonomy" id="110791"/>
    <lineage>
        <taxon>Eukaryota</taxon>
        <taxon>Metazoa</taxon>
        <taxon>Ecdysozoa</taxon>
        <taxon>Arthropoda</taxon>
        <taxon>Hexapoda</taxon>
        <taxon>Insecta</taxon>
        <taxon>Pterygota</taxon>
        <taxon>Neoptera</taxon>
        <taxon>Endopterygota</taxon>
        <taxon>Lepidoptera</taxon>
        <taxon>Glossata</taxon>
        <taxon>Ditrysia</taxon>
        <taxon>Papilionoidea</taxon>
        <taxon>Papilionidae</taxon>
        <taxon>Papilioninae</taxon>
        <taxon>Iphiclides</taxon>
    </lineage>
</organism>
<feature type="domain" description="RRM" evidence="6">
    <location>
        <begin position="67"/>
        <end position="145"/>
    </location>
</feature>
<comment type="subcellular location">
    <subcellularLocation>
        <location evidence="1">Nucleus</location>
        <location evidence="1">Nucleolus</location>
    </subcellularLocation>
</comment>
<feature type="region of interest" description="Disordered" evidence="5">
    <location>
        <begin position="232"/>
        <end position="485"/>
    </location>
</feature>
<feature type="compositionally biased region" description="Basic and acidic residues" evidence="5">
    <location>
        <begin position="446"/>
        <end position="456"/>
    </location>
</feature>
<keyword evidence="8" id="KW-1185">Reference proteome</keyword>
<dbReference type="Gene3D" id="3.30.70.330">
    <property type="match status" value="1"/>
</dbReference>
<dbReference type="SUPFAM" id="SSF54928">
    <property type="entry name" value="RNA-binding domain, RBD"/>
    <property type="match status" value="1"/>
</dbReference>
<name>A0ABN8IYX3_9NEOP</name>
<feature type="compositionally biased region" description="Acidic residues" evidence="5">
    <location>
        <begin position="381"/>
        <end position="396"/>
    </location>
</feature>
<dbReference type="EMBL" id="OW152818">
    <property type="protein sequence ID" value="CAH2071017.1"/>
    <property type="molecule type" value="Genomic_DNA"/>
</dbReference>
<dbReference type="SMART" id="SM00360">
    <property type="entry name" value="RRM"/>
    <property type="match status" value="1"/>
</dbReference>
<feature type="compositionally biased region" description="Basic and acidic residues" evidence="5">
    <location>
        <begin position="253"/>
        <end position="268"/>
    </location>
</feature>
<evidence type="ECO:0000313" key="8">
    <source>
        <dbReference type="Proteomes" id="UP000837857"/>
    </source>
</evidence>
<dbReference type="PROSITE" id="PS50102">
    <property type="entry name" value="RRM"/>
    <property type="match status" value="1"/>
</dbReference>
<feature type="compositionally biased region" description="Basic residues" evidence="5">
    <location>
        <begin position="286"/>
        <end position="299"/>
    </location>
</feature>
<evidence type="ECO:0000256" key="3">
    <source>
        <dbReference type="ARBA" id="ARBA00023242"/>
    </source>
</evidence>
<dbReference type="Pfam" id="PF00076">
    <property type="entry name" value="RRM_1"/>
    <property type="match status" value="1"/>
</dbReference>
<evidence type="ECO:0000313" key="7">
    <source>
        <dbReference type="EMBL" id="CAH2071017.1"/>
    </source>
</evidence>
<feature type="compositionally biased region" description="Basic and acidic residues" evidence="5">
    <location>
        <begin position="337"/>
        <end position="346"/>
    </location>
</feature>
<keyword evidence="2 4" id="KW-0694">RNA-binding</keyword>
<protein>
    <recommendedName>
        <fullName evidence="6">RRM domain-containing protein</fullName>
    </recommendedName>
</protein>